<dbReference type="GO" id="GO:0016787">
    <property type="term" value="F:hydrolase activity"/>
    <property type="evidence" value="ECO:0007669"/>
    <property type="project" value="InterPro"/>
</dbReference>
<dbReference type="Gene3D" id="3.10.450.50">
    <property type="match status" value="1"/>
</dbReference>
<accession>A0A261Y8K9</accession>
<dbReference type="Pfam" id="PF01738">
    <property type="entry name" value="DLH"/>
    <property type="match status" value="1"/>
</dbReference>
<feature type="domain" description="Dienelactone hydrolase" evidence="1">
    <location>
        <begin position="39"/>
        <end position="175"/>
    </location>
</feature>
<dbReference type="InterPro" id="IPR002925">
    <property type="entry name" value="Dienelactn_hydro"/>
</dbReference>
<dbReference type="GO" id="GO:0030638">
    <property type="term" value="P:polyketide metabolic process"/>
    <property type="evidence" value="ECO:0007669"/>
    <property type="project" value="InterPro"/>
</dbReference>
<dbReference type="PANTHER" id="PTHR38436:SF3">
    <property type="entry name" value="CARBOXYMETHYLENEBUTENOLIDASE-RELATED"/>
    <property type="match status" value="1"/>
</dbReference>
<dbReference type="SUPFAM" id="SSF54427">
    <property type="entry name" value="NTF2-like"/>
    <property type="match status" value="1"/>
</dbReference>
<sequence>MALTVKVPGSKKGPAQIYAEEGYVAAVVETGGDTAAEQSASVDEVVKAAANLKTLSSITLRNIGIIGFGVGAAVVASAMSEIPDIGALVLYYPSIEDWSFVRFDNSDLSIVVQFAASEDQTRGYGDLAARYADQTHVSLYSYPSTSVGFALAGSPTFDKPASMMAYSRTLGCLRQQLGPRYDLAKIWEEHCLYEFGERDARKTMKTMVAEPYANHIPTMTGGVGHDHLLRFYTHHFVNSNPADTKLIPISQTVGVDRIVDEMLFCFTHDKEIDWLLPGVEPTGRYVEIPLVAIVNIRGDKLYNEHIYWDQASVLVQLGKLDPKGLPIAGIETAKKLLDPSLPSNTLMSRWRDSEGQPV</sequence>
<gene>
    <name evidence="2" type="ORF">BZG36_00108</name>
</gene>
<organism evidence="2 3">
    <name type="scientific">Bifiguratus adelaidae</name>
    <dbReference type="NCBI Taxonomy" id="1938954"/>
    <lineage>
        <taxon>Eukaryota</taxon>
        <taxon>Fungi</taxon>
        <taxon>Fungi incertae sedis</taxon>
        <taxon>Mucoromycota</taxon>
        <taxon>Mucoromycotina</taxon>
        <taxon>Endogonomycetes</taxon>
        <taxon>Endogonales</taxon>
        <taxon>Endogonales incertae sedis</taxon>
        <taxon>Bifiguratus</taxon>
    </lineage>
</organism>
<dbReference type="InterPro" id="IPR032710">
    <property type="entry name" value="NTF2-like_dom_sf"/>
</dbReference>
<reference evidence="2 3" key="1">
    <citation type="journal article" date="2017" name="Mycologia">
        <title>Bifiguratus adelaidae, gen. et sp. nov., a new member of Mucoromycotina in endophytic and soil-dwelling habitats.</title>
        <authorList>
            <person name="Torres-Cruz T.J."/>
            <person name="Billingsley Tobias T.L."/>
            <person name="Almatruk M."/>
            <person name="Hesse C."/>
            <person name="Kuske C.R."/>
            <person name="Desiro A."/>
            <person name="Benucci G.M."/>
            <person name="Bonito G."/>
            <person name="Stajich J.E."/>
            <person name="Dunlap C."/>
            <person name="Arnold A.E."/>
            <person name="Porras-Alfaro A."/>
        </authorList>
    </citation>
    <scope>NUCLEOTIDE SEQUENCE [LARGE SCALE GENOMIC DNA]</scope>
    <source>
        <strain evidence="2 3">AZ0501</strain>
    </source>
</reference>
<dbReference type="SUPFAM" id="SSF53474">
    <property type="entry name" value="alpha/beta-Hydrolases"/>
    <property type="match status" value="1"/>
</dbReference>
<protein>
    <recommendedName>
        <fullName evidence="1">Dienelactone hydrolase domain-containing protein</fullName>
    </recommendedName>
</protein>
<dbReference type="InterPro" id="IPR029058">
    <property type="entry name" value="AB_hydrolase_fold"/>
</dbReference>
<evidence type="ECO:0000259" key="1">
    <source>
        <dbReference type="Pfam" id="PF01738"/>
    </source>
</evidence>
<dbReference type="AlphaFoldDB" id="A0A261Y8K9"/>
<evidence type="ECO:0000313" key="2">
    <source>
        <dbReference type="EMBL" id="OZJ06957.1"/>
    </source>
</evidence>
<dbReference type="PANTHER" id="PTHR38436">
    <property type="entry name" value="POLYKETIDE CYCLASE SNOAL-LIKE DOMAIN"/>
    <property type="match status" value="1"/>
</dbReference>
<keyword evidence="3" id="KW-1185">Reference proteome</keyword>
<comment type="caution">
    <text evidence="2">The sequence shown here is derived from an EMBL/GenBank/DDBJ whole genome shotgun (WGS) entry which is preliminary data.</text>
</comment>
<dbReference type="InterPro" id="IPR009959">
    <property type="entry name" value="Cyclase_SnoaL-like"/>
</dbReference>
<evidence type="ECO:0000313" key="3">
    <source>
        <dbReference type="Proteomes" id="UP000242875"/>
    </source>
</evidence>
<dbReference type="EMBL" id="MVBO01000001">
    <property type="protein sequence ID" value="OZJ06957.1"/>
    <property type="molecule type" value="Genomic_DNA"/>
</dbReference>
<proteinExistence type="predicted"/>
<dbReference type="Gene3D" id="3.40.50.1820">
    <property type="entry name" value="alpha/beta hydrolase"/>
    <property type="match status" value="1"/>
</dbReference>
<name>A0A261Y8K9_9FUNG</name>
<dbReference type="OrthoDB" id="5440at2759"/>
<dbReference type="Proteomes" id="UP000242875">
    <property type="component" value="Unassembled WGS sequence"/>
</dbReference>